<dbReference type="PATRIC" id="fig|1706436.3.peg.1049"/>
<dbReference type="SUPFAM" id="SSF53448">
    <property type="entry name" value="Nucleotide-diphospho-sugar transferases"/>
    <property type="match status" value="1"/>
</dbReference>
<sequence>MSISASVIIVTYNHRYHIEECLRSIYKDKSLEIIVVDNKSTDNTAGFIEEHFPNVKLIKNPENTGYGSAINVGVKYSTRDFLVILNPDTKLNPDSIDNLLKPLAENPDIITIPKILVYNGKMINTCGNEQHFTGMAFTRGVGEKPDAWDDSKFVNGLSGACFAISRKNFMELGCFDENIFLYMEDSELSWRINAKGLKILYVPEAVVYHDYEFAMPPEKIYYVEKGRYLILRKYLTWREYIILAPSFLMTEILTWGFATLNGPKGMYCKLRGFYEGVTARSVKVESDRRALLKNMNIAIPKLGFKFNGIYNFLRKIANFTYKKNHRLL</sequence>
<protein>
    <submittedName>
        <fullName evidence="5">Glycosyltransferase AglG</fullName>
        <ecNumber evidence="5">2.4.1.-</ecNumber>
    </submittedName>
</protein>
<dbReference type="InterPro" id="IPR001173">
    <property type="entry name" value="Glyco_trans_2-like"/>
</dbReference>
<evidence type="ECO:0000313" key="6">
    <source>
        <dbReference type="Proteomes" id="UP000092401"/>
    </source>
</evidence>
<reference evidence="5 6" key="1">
    <citation type="journal article" date="2016" name="ISME J.">
        <title>Chasing the elusive Euryarchaeota class WSA2: genomes reveal a uniquely fastidious methyl-reducing methanogen.</title>
        <authorList>
            <person name="Nobu M.K."/>
            <person name="Narihiro T."/>
            <person name="Kuroda K."/>
            <person name="Mei R."/>
            <person name="Liu W.T."/>
        </authorList>
    </citation>
    <scope>NUCLEOTIDE SEQUENCE [LARGE SCALE GENOMIC DNA]</scope>
    <source>
        <strain evidence="5">B03fssc0709_Meth_Bin005</strain>
    </source>
</reference>
<proteinExistence type="inferred from homology"/>
<dbReference type="CDD" id="cd04186">
    <property type="entry name" value="GT_2_like_c"/>
    <property type="match status" value="1"/>
</dbReference>
<keyword evidence="3 5" id="KW-0808">Transferase</keyword>
<dbReference type="Proteomes" id="UP000092401">
    <property type="component" value="Unassembled WGS sequence"/>
</dbReference>
<gene>
    <name evidence="5" type="primary">aglG</name>
    <name evidence="5" type="ORF">APG10_01037</name>
</gene>
<keyword evidence="2 5" id="KW-0328">Glycosyltransferase</keyword>
<dbReference type="EC" id="2.4.1.-" evidence="5"/>
<evidence type="ECO:0000256" key="2">
    <source>
        <dbReference type="ARBA" id="ARBA00022676"/>
    </source>
</evidence>
<dbReference type="PANTHER" id="PTHR43179">
    <property type="entry name" value="RHAMNOSYLTRANSFERASE WBBL"/>
    <property type="match status" value="1"/>
</dbReference>
<dbReference type="Pfam" id="PF00535">
    <property type="entry name" value="Glycos_transf_2"/>
    <property type="match status" value="1"/>
</dbReference>
<comment type="similarity">
    <text evidence="1">Belongs to the glycosyltransferase 2 family.</text>
</comment>
<evidence type="ECO:0000313" key="5">
    <source>
        <dbReference type="EMBL" id="KYC45230.1"/>
    </source>
</evidence>
<organism evidence="5 6">
    <name type="scientific">Candidatus Methanofastidiosum methylothiophilum</name>
    <dbReference type="NCBI Taxonomy" id="1705564"/>
    <lineage>
        <taxon>Archaea</taxon>
        <taxon>Methanobacteriati</taxon>
        <taxon>Methanobacteriota</taxon>
        <taxon>Stenosarchaea group</taxon>
        <taxon>Candidatus Methanofastidiosia</taxon>
        <taxon>Candidatus Methanofastidiosales</taxon>
        <taxon>Candidatus Methanofastidiosaceae</taxon>
        <taxon>Candidatus Methanofastidiosum</taxon>
    </lineage>
</organism>
<dbReference type="InterPro" id="IPR029044">
    <property type="entry name" value="Nucleotide-diphossugar_trans"/>
</dbReference>
<dbReference type="Gene3D" id="3.90.550.10">
    <property type="entry name" value="Spore Coat Polysaccharide Biosynthesis Protein SpsA, Chain A"/>
    <property type="match status" value="1"/>
</dbReference>
<evidence type="ECO:0000256" key="1">
    <source>
        <dbReference type="ARBA" id="ARBA00006739"/>
    </source>
</evidence>
<name>A0A150IJL5_9EURY</name>
<dbReference type="EMBL" id="LNGE01000025">
    <property type="protein sequence ID" value="KYC45230.1"/>
    <property type="molecule type" value="Genomic_DNA"/>
</dbReference>
<evidence type="ECO:0000259" key="4">
    <source>
        <dbReference type="Pfam" id="PF00535"/>
    </source>
</evidence>
<dbReference type="AlphaFoldDB" id="A0A150IJL5"/>
<dbReference type="GO" id="GO:0016757">
    <property type="term" value="F:glycosyltransferase activity"/>
    <property type="evidence" value="ECO:0007669"/>
    <property type="project" value="UniProtKB-KW"/>
</dbReference>
<accession>A0A150IJL5</accession>
<feature type="domain" description="Glycosyltransferase 2-like" evidence="4">
    <location>
        <begin position="6"/>
        <end position="136"/>
    </location>
</feature>
<evidence type="ECO:0000256" key="3">
    <source>
        <dbReference type="ARBA" id="ARBA00022679"/>
    </source>
</evidence>
<dbReference type="PANTHER" id="PTHR43179:SF12">
    <property type="entry name" value="GALACTOFURANOSYLTRANSFERASE GLFT2"/>
    <property type="match status" value="1"/>
</dbReference>
<comment type="caution">
    <text evidence="5">The sequence shown here is derived from an EMBL/GenBank/DDBJ whole genome shotgun (WGS) entry which is preliminary data.</text>
</comment>